<dbReference type="InterPro" id="IPR018531">
    <property type="entry name" value="DUF1993"/>
</dbReference>
<dbReference type="Proteomes" id="UP001281003">
    <property type="component" value="Unassembled WGS sequence"/>
</dbReference>
<dbReference type="PANTHER" id="PTHR36922">
    <property type="entry name" value="BLL2446 PROTEIN"/>
    <property type="match status" value="1"/>
</dbReference>
<reference evidence="1" key="1">
    <citation type="journal article" date="2023" name="Mol. Phylogenet. Evol.">
        <title>Genome-scale phylogeny and comparative genomics of the fungal order Sordariales.</title>
        <authorList>
            <person name="Hensen N."/>
            <person name="Bonometti L."/>
            <person name="Westerberg I."/>
            <person name="Brannstrom I.O."/>
            <person name="Guillou S."/>
            <person name="Cros-Aarteil S."/>
            <person name="Calhoun S."/>
            <person name="Haridas S."/>
            <person name="Kuo A."/>
            <person name="Mondo S."/>
            <person name="Pangilinan J."/>
            <person name="Riley R."/>
            <person name="LaButti K."/>
            <person name="Andreopoulos B."/>
            <person name="Lipzen A."/>
            <person name="Chen C."/>
            <person name="Yan M."/>
            <person name="Daum C."/>
            <person name="Ng V."/>
            <person name="Clum A."/>
            <person name="Steindorff A."/>
            <person name="Ohm R.A."/>
            <person name="Martin F."/>
            <person name="Silar P."/>
            <person name="Natvig D.O."/>
            <person name="Lalanne C."/>
            <person name="Gautier V."/>
            <person name="Ament-Velasquez S.L."/>
            <person name="Kruys A."/>
            <person name="Hutchinson M.I."/>
            <person name="Powell A.J."/>
            <person name="Barry K."/>
            <person name="Miller A.N."/>
            <person name="Grigoriev I.V."/>
            <person name="Debuchy R."/>
            <person name="Gladieux P."/>
            <person name="Hiltunen Thoren M."/>
            <person name="Johannesson H."/>
        </authorList>
    </citation>
    <scope>NUCLEOTIDE SEQUENCE</scope>
    <source>
        <strain evidence="1">FGSC 1904</strain>
    </source>
</reference>
<dbReference type="EMBL" id="JAUTDP010000015">
    <property type="protein sequence ID" value="KAK3388785.1"/>
    <property type="molecule type" value="Genomic_DNA"/>
</dbReference>
<evidence type="ECO:0000313" key="2">
    <source>
        <dbReference type="Proteomes" id="UP001281003"/>
    </source>
</evidence>
<organism evidence="1 2">
    <name type="scientific">Sordaria brevicollis</name>
    <dbReference type="NCBI Taxonomy" id="83679"/>
    <lineage>
        <taxon>Eukaryota</taxon>
        <taxon>Fungi</taxon>
        <taxon>Dikarya</taxon>
        <taxon>Ascomycota</taxon>
        <taxon>Pezizomycotina</taxon>
        <taxon>Sordariomycetes</taxon>
        <taxon>Sordariomycetidae</taxon>
        <taxon>Sordariales</taxon>
        <taxon>Sordariaceae</taxon>
        <taxon>Sordaria</taxon>
    </lineage>
</organism>
<sequence>MAEETKQHACLSLYDISIPTFLRGLHTLKHILVTATKHAQVTDISLKEMPSWSLTEDMKPLTFQVQVASNTGKKFIDRLTGTEGPVFKDDETTIEQLIERCQHTIDMLNKVDRNTIDEAHAKNNTINLQLKDKVFNMTPQHYVTKFAVPNFFFHINTAYSILRMKGVPIGKMDYLGGFLTLDA</sequence>
<accession>A0AAE0NWK1</accession>
<dbReference type="Pfam" id="PF09351">
    <property type="entry name" value="DUF1993"/>
    <property type="match status" value="1"/>
</dbReference>
<reference evidence="1" key="2">
    <citation type="submission" date="2023-07" db="EMBL/GenBank/DDBJ databases">
        <authorList>
            <consortium name="Lawrence Berkeley National Laboratory"/>
            <person name="Haridas S."/>
            <person name="Hensen N."/>
            <person name="Bonometti L."/>
            <person name="Westerberg I."/>
            <person name="Brannstrom I.O."/>
            <person name="Guillou S."/>
            <person name="Cros-Aarteil S."/>
            <person name="Calhoun S."/>
            <person name="Kuo A."/>
            <person name="Mondo S."/>
            <person name="Pangilinan J."/>
            <person name="Riley R."/>
            <person name="LaButti K."/>
            <person name="Andreopoulos B."/>
            <person name="Lipzen A."/>
            <person name="Chen C."/>
            <person name="Yanf M."/>
            <person name="Daum C."/>
            <person name="Ng V."/>
            <person name="Clum A."/>
            <person name="Steindorff A."/>
            <person name="Ohm R."/>
            <person name="Martin F."/>
            <person name="Silar P."/>
            <person name="Natvig D."/>
            <person name="Lalanne C."/>
            <person name="Gautier V."/>
            <person name="Ament-velasquez S.L."/>
            <person name="Kruys A."/>
            <person name="Hutchinson M.I."/>
            <person name="Powell A.J."/>
            <person name="Barry K."/>
            <person name="Miller A.N."/>
            <person name="Grigoriev I.V."/>
            <person name="Debuchy R."/>
            <person name="Gladieux P."/>
            <person name="Thoren M.H."/>
            <person name="Johannesson H."/>
        </authorList>
    </citation>
    <scope>NUCLEOTIDE SEQUENCE</scope>
    <source>
        <strain evidence="1">FGSC 1904</strain>
    </source>
</reference>
<protein>
    <recommendedName>
        <fullName evidence="3">DUF1993 domain-containing protein</fullName>
    </recommendedName>
</protein>
<dbReference type="PANTHER" id="PTHR36922:SF1">
    <property type="entry name" value="DUF1993 DOMAIN-CONTAINING PROTEIN"/>
    <property type="match status" value="1"/>
</dbReference>
<evidence type="ECO:0008006" key="3">
    <source>
        <dbReference type="Google" id="ProtNLM"/>
    </source>
</evidence>
<comment type="caution">
    <text evidence="1">The sequence shown here is derived from an EMBL/GenBank/DDBJ whole genome shotgun (WGS) entry which is preliminary data.</text>
</comment>
<proteinExistence type="predicted"/>
<keyword evidence="2" id="KW-1185">Reference proteome</keyword>
<gene>
    <name evidence="1" type="ORF">B0T20DRAFT_511407</name>
</gene>
<evidence type="ECO:0000313" key="1">
    <source>
        <dbReference type="EMBL" id="KAK3388785.1"/>
    </source>
</evidence>
<dbReference type="Gene3D" id="1.20.120.450">
    <property type="entry name" value="dinb family like domain"/>
    <property type="match status" value="1"/>
</dbReference>
<name>A0AAE0NWK1_SORBR</name>
<dbReference type="SUPFAM" id="SSF109854">
    <property type="entry name" value="DinB/YfiT-like putative metalloenzymes"/>
    <property type="match status" value="1"/>
</dbReference>
<dbReference type="AlphaFoldDB" id="A0AAE0NWK1"/>
<dbReference type="InterPro" id="IPR034660">
    <property type="entry name" value="DinB/YfiT-like"/>
</dbReference>